<protein>
    <submittedName>
        <fullName evidence="1">Uncharacterized protein</fullName>
    </submittedName>
</protein>
<evidence type="ECO:0000313" key="2">
    <source>
        <dbReference type="Proteomes" id="UP000554965"/>
    </source>
</evidence>
<sequence>MVSIETSGGSRASRTATFTMTAVHGTQVWRPVNNVVAIFQSSFVPGC</sequence>
<reference evidence="1 2" key="1">
    <citation type="submission" date="2017-10" db="EMBL/GenBank/DDBJ databases">
        <authorList>
            <consortium name="Urmite Genomes"/>
        </authorList>
    </citation>
    <scope>NUCLEOTIDE SEQUENCE [LARGE SCALE GENOMIC DNA]</scope>
    <source>
        <strain evidence="1 2">FB-527</strain>
    </source>
</reference>
<dbReference type="AlphaFoldDB" id="A0A7Z7IMT9"/>
<organism evidence="1 2">
    <name type="scientific">Mycobacterium simulans</name>
    <dbReference type="NCBI Taxonomy" id="627089"/>
    <lineage>
        <taxon>Bacteria</taxon>
        <taxon>Bacillati</taxon>
        <taxon>Actinomycetota</taxon>
        <taxon>Actinomycetes</taxon>
        <taxon>Mycobacteriales</taxon>
        <taxon>Mycobacteriaceae</taxon>
        <taxon>Mycobacterium</taxon>
    </lineage>
</organism>
<accession>A0A7Z7IMT9</accession>
<dbReference type="Proteomes" id="UP000554965">
    <property type="component" value="Unassembled WGS sequence"/>
</dbReference>
<proteinExistence type="predicted"/>
<name>A0A7Z7IMT9_9MYCO</name>
<comment type="caution">
    <text evidence="1">The sequence shown here is derived from an EMBL/GenBank/DDBJ whole genome shotgun (WGS) entry which is preliminary data.</text>
</comment>
<gene>
    <name evidence="1" type="ORF">MSIMFB_02624</name>
</gene>
<evidence type="ECO:0000313" key="1">
    <source>
        <dbReference type="EMBL" id="SOJ55135.1"/>
    </source>
</evidence>
<keyword evidence="2" id="KW-1185">Reference proteome</keyword>
<dbReference type="EMBL" id="OCTY01000002">
    <property type="protein sequence ID" value="SOJ55135.1"/>
    <property type="molecule type" value="Genomic_DNA"/>
</dbReference>